<dbReference type="EMBL" id="NNAK01000099">
    <property type="protein sequence ID" value="OZP00612.1"/>
    <property type="molecule type" value="Genomic_DNA"/>
</dbReference>
<comment type="caution">
    <text evidence="1">The sequence shown here is derived from an EMBL/GenBank/DDBJ whole genome shotgun (WGS) entry which is preliminary data.</text>
</comment>
<reference evidence="1 2" key="1">
    <citation type="submission" date="2017-07" db="EMBL/GenBank/DDBJ databases">
        <authorList>
            <person name="Zhi S."/>
            <person name="Banting G."/>
            <person name="Neumann N."/>
        </authorList>
    </citation>
    <scope>NUCLEOTIDE SEQUENCE [LARGE SCALE GENOMIC DNA]</scope>
    <source>
        <strain evidence="1 2">WW41</strain>
    </source>
</reference>
<evidence type="ECO:0008006" key="3">
    <source>
        <dbReference type="Google" id="ProtNLM"/>
    </source>
</evidence>
<gene>
    <name evidence="1" type="ORF">CG702_24660</name>
</gene>
<dbReference type="RefSeq" id="WP_061351424.1">
    <property type="nucleotide sequence ID" value="NZ_CP022159.1"/>
</dbReference>
<protein>
    <recommendedName>
        <fullName evidence="3">Phage protein</fullName>
    </recommendedName>
</protein>
<accession>A0AB73PKY9</accession>
<dbReference type="Proteomes" id="UP000264870">
    <property type="component" value="Unassembled WGS sequence"/>
</dbReference>
<dbReference type="AlphaFoldDB" id="A0AB73PKY9"/>
<proteinExistence type="predicted"/>
<sequence>MDITISDATYSRLAAQAKGFETPEQVINRLIDVVEIDHDTRPELFFNPEGEADFKKALLKSKQAKVEMFKRDGSCETGVWNARAISEESSVRANIWSGYLRGWKEKGIVRAVFTVQEVPDLPGAAESVQWNDYTISRTFSGGISVQRNGMPVTIVKPFLRDVAHDLKISLLNSNGNEMNTRQLGAAIIKKLNNS</sequence>
<evidence type="ECO:0000313" key="1">
    <source>
        <dbReference type="EMBL" id="OZP00612.1"/>
    </source>
</evidence>
<organism evidence="1 2">
    <name type="scientific">Escherichia coli</name>
    <dbReference type="NCBI Taxonomy" id="562"/>
    <lineage>
        <taxon>Bacteria</taxon>
        <taxon>Pseudomonadati</taxon>
        <taxon>Pseudomonadota</taxon>
        <taxon>Gammaproteobacteria</taxon>
        <taxon>Enterobacterales</taxon>
        <taxon>Enterobacteriaceae</taxon>
        <taxon>Escherichia</taxon>
    </lineage>
</organism>
<evidence type="ECO:0000313" key="2">
    <source>
        <dbReference type="Proteomes" id="UP000264870"/>
    </source>
</evidence>
<name>A0AB73PKY9_ECOLX</name>